<feature type="chain" id="PRO_5035964724" description="Dirigent protein" evidence="4">
    <location>
        <begin position="25"/>
        <end position="180"/>
    </location>
</feature>
<dbReference type="PANTHER" id="PTHR21495">
    <property type="entry name" value="NUCLEOPORIN-RELATED"/>
    <property type="match status" value="1"/>
</dbReference>
<comment type="subunit">
    <text evidence="2 4">Homodimer.</text>
</comment>
<gene>
    <name evidence="5" type="ORF">OLEA9_A082703</name>
</gene>
<accession>A0A8S0RFL6</accession>
<reference evidence="5 6" key="1">
    <citation type="submission" date="2019-12" db="EMBL/GenBank/DDBJ databases">
        <authorList>
            <person name="Alioto T."/>
            <person name="Alioto T."/>
            <person name="Gomez Garrido J."/>
        </authorList>
    </citation>
    <scope>NUCLEOTIDE SEQUENCE [LARGE SCALE GENOMIC DNA]</scope>
</reference>
<comment type="subcellular location">
    <subcellularLocation>
        <location evidence="4">Secreted</location>
        <location evidence="4">Extracellular space</location>
        <location evidence="4">Apoplast</location>
    </subcellularLocation>
</comment>
<dbReference type="GO" id="GO:0048046">
    <property type="term" value="C:apoplast"/>
    <property type="evidence" value="ECO:0007669"/>
    <property type="project" value="UniProtKB-SubCell"/>
</dbReference>
<evidence type="ECO:0000313" key="5">
    <source>
        <dbReference type="EMBL" id="CAA2977830.1"/>
    </source>
</evidence>
<feature type="signal peptide" evidence="4">
    <location>
        <begin position="1"/>
        <end position="24"/>
    </location>
</feature>
<dbReference type="EMBL" id="CACTIH010003613">
    <property type="protein sequence ID" value="CAA2977830.1"/>
    <property type="molecule type" value="Genomic_DNA"/>
</dbReference>
<dbReference type="GO" id="GO:0009699">
    <property type="term" value="P:phenylpropanoid biosynthetic process"/>
    <property type="evidence" value="ECO:0007669"/>
    <property type="project" value="UniProtKB-ARBA"/>
</dbReference>
<comment type="caution">
    <text evidence="5">The sequence shown here is derived from an EMBL/GenBank/DDBJ whole genome shotgun (WGS) entry which is preliminary data.</text>
</comment>
<keyword evidence="3 4" id="KW-0964">Secreted</keyword>
<evidence type="ECO:0000256" key="4">
    <source>
        <dbReference type="RuleBase" id="RU363099"/>
    </source>
</evidence>
<dbReference type="OrthoDB" id="885195at2759"/>
<keyword evidence="4" id="KW-0052">Apoplast</keyword>
<evidence type="ECO:0000256" key="1">
    <source>
        <dbReference type="ARBA" id="ARBA00010746"/>
    </source>
</evidence>
<evidence type="ECO:0000256" key="3">
    <source>
        <dbReference type="ARBA" id="ARBA00022525"/>
    </source>
</evidence>
<sequence length="180" mass="19324">MGKLSTISMLCVLILAMLGGFSNARKVTKLHFYVQDIISGPNQTVWEVARAEITANSATTFGLVRVVDDLITATADPNSKALGRLQGQVTFADFEESAPLMNLNVVFKAGTYNGSVITMLGRNAVTDKREYAIVGGSGDFRLVKGHAITSTYSVDLATGHVVLEYTLYVVHGKSSTLSDM</sequence>
<dbReference type="InterPro" id="IPR004265">
    <property type="entry name" value="Dirigent"/>
</dbReference>
<organism evidence="5 6">
    <name type="scientific">Olea europaea subsp. europaea</name>
    <dbReference type="NCBI Taxonomy" id="158383"/>
    <lineage>
        <taxon>Eukaryota</taxon>
        <taxon>Viridiplantae</taxon>
        <taxon>Streptophyta</taxon>
        <taxon>Embryophyta</taxon>
        <taxon>Tracheophyta</taxon>
        <taxon>Spermatophyta</taxon>
        <taxon>Magnoliopsida</taxon>
        <taxon>eudicotyledons</taxon>
        <taxon>Gunneridae</taxon>
        <taxon>Pentapetalae</taxon>
        <taxon>asterids</taxon>
        <taxon>lamiids</taxon>
        <taxon>Lamiales</taxon>
        <taxon>Oleaceae</taxon>
        <taxon>Oleeae</taxon>
        <taxon>Olea</taxon>
    </lineage>
</organism>
<keyword evidence="6" id="KW-1185">Reference proteome</keyword>
<dbReference type="AlphaFoldDB" id="A0A8S0RFL6"/>
<comment type="function">
    <text evidence="4">Dirigent proteins impart stereoselectivity on the phenoxy radical-coupling reaction, yielding optically active lignans from two molecules of coniferyl alcohol in the biosynthesis of lignans, flavonolignans, and alkaloids and thus plays a central role in plant secondary metabolism.</text>
</comment>
<keyword evidence="4" id="KW-0732">Signal</keyword>
<comment type="similarity">
    <text evidence="1 4">Belongs to the plant dirigent protein family.</text>
</comment>
<proteinExistence type="inferred from homology"/>
<dbReference type="Pfam" id="PF03018">
    <property type="entry name" value="Dirigent"/>
    <property type="match status" value="1"/>
</dbReference>
<dbReference type="InterPro" id="IPR044859">
    <property type="entry name" value="Allene_oxi_cyc_Dirigent"/>
</dbReference>
<evidence type="ECO:0000256" key="2">
    <source>
        <dbReference type="ARBA" id="ARBA00011738"/>
    </source>
</evidence>
<protein>
    <recommendedName>
        <fullName evidence="4">Dirigent protein</fullName>
    </recommendedName>
</protein>
<name>A0A8S0RFL6_OLEEU</name>
<dbReference type="Gramene" id="OE9A082703T1">
    <property type="protein sequence ID" value="OE9A082703C1"/>
    <property type="gene ID" value="OE9A082703"/>
</dbReference>
<dbReference type="Gene3D" id="2.40.480.10">
    <property type="entry name" value="Allene oxide cyclase-like"/>
    <property type="match status" value="1"/>
</dbReference>
<dbReference type="Proteomes" id="UP000594638">
    <property type="component" value="Unassembled WGS sequence"/>
</dbReference>
<evidence type="ECO:0000313" key="6">
    <source>
        <dbReference type="Proteomes" id="UP000594638"/>
    </source>
</evidence>